<feature type="region of interest" description="Disordered" evidence="1">
    <location>
        <begin position="1"/>
        <end position="106"/>
    </location>
</feature>
<evidence type="ECO:0000313" key="2">
    <source>
        <dbReference type="EMBL" id="SFP42519.1"/>
    </source>
</evidence>
<gene>
    <name evidence="2" type="ORF">SAMN05216277_103304</name>
</gene>
<dbReference type="OrthoDB" id="328278at2157"/>
<dbReference type="EMBL" id="FOXI01000003">
    <property type="protein sequence ID" value="SFP42519.1"/>
    <property type="molecule type" value="Genomic_DNA"/>
</dbReference>
<dbReference type="Proteomes" id="UP000183769">
    <property type="component" value="Unassembled WGS sequence"/>
</dbReference>
<protein>
    <submittedName>
        <fullName evidence="2">Uncharacterized protein</fullName>
    </submittedName>
</protein>
<feature type="compositionally biased region" description="Acidic residues" evidence="1">
    <location>
        <begin position="72"/>
        <end position="86"/>
    </location>
</feature>
<organism evidence="2 3">
    <name type="scientific">Halolamina pelagica</name>
    <dbReference type="NCBI Taxonomy" id="699431"/>
    <lineage>
        <taxon>Archaea</taxon>
        <taxon>Methanobacteriati</taxon>
        <taxon>Methanobacteriota</taxon>
        <taxon>Stenosarchaea group</taxon>
        <taxon>Halobacteria</taxon>
        <taxon>Halobacteriales</taxon>
        <taxon>Haloferacaceae</taxon>
    </lineage>
</organism>
<keyword evidence="3" id="KW-1185">Reference proteome</keyword>
<accession>A0A1I5Q8F3</accession>
<dbReference type="AlphaFoldDB" id="A0A1I5Q8F3"/>
<evidence type="ECO:0000313" key="3">
    <source>
        <dbReference type="Proteomes" id="UP000183769"/>
    </source>
</evidence>
<reference evidence="3" key="1">
    <citation type="submission" date="2016-10" db="EMBL/GenBank/DDBJ databases">
        <authorList>
            <person name="Varghese N."/>
            <person name="Submissions S."/>
        </authorList>
    </citation>
    <scope>NUCLEOTIDE SEQUENCE [LARGE SCALE GENOMIC DNA]</scope>
    <source>
        <strain evidence="3">CGMCC 1.10329</strain>
    </source>
</reference>
<evidence type="ECO:0000256" key="1">
    <source>
        <dbReference type="SAM" id="MobiDB-lite"/>
    </source>
</evidence>
<sequence>MADEIRTTDGTNRAIIFGDDDTETARERIREAFNGNDDRISFGGDDRGDADVDDVEAGNGSGAMNLPAPTDGDPESEADDDADDASNAERFKLWRWISRPDSGRTT</sequence>
<name>A0A1I5Q8F3_9EURY</name>
<proteinExistence type="predicted"/>
<feature type="compositionally biased region" description="Basic and acidic residues" evidence="1">
    <location>
        <begin position="23"/>
        <end position="50"/>
    </location>
</feature>
<dbReference type="RefSeq" id="WP_074876712.1">
    <property type="nucleotide sequence ID" value="NZ_FOXI01000003.1"/>
</dbReference>